<accession>A0ABR3UU54</accession>
<keyword evidence="3" id="KW-1185">Reference proteome</keyword>
<dbReference type="Proteomes" id="UP001578633">
    <property type="component" value="Chromosome 1"/>
</dbReference>
<sequence>MELAVAGKLVKIVEYLAQLRTKLHMKQAISLDSALYNIISYDTCIGEIRKRELHQEVYQIVDILLAQGANPDAFEHMGSARDLASTHPDPRVKNRFLHAARPKQHSKELSSQVGRSWVTPSQALPTRTPKRAKRLRQAPRVNLWDYVKSHNGQEQSGNQESDVAAVLESNDNGTGGGQVTSVSTSASTNAVDASGDHAGLQPDLPSPLASSSPHDGSKVPEVLPPKRVWGEVRSATTPATAQAKTSQDDEFPVLLWKYQTDTADMNSSSKASTSLKGKADAEASDTKQTQKSGKSLKGKKKWEKLVLS</sequence>
<evidence type="ECO:0008006" key="4">
    <source>
        <dbReference type="Google" id="ProtNLM"/>
    </source>
</evidence>
<feature type="compositionally biased region" description="Low complexity" evidence="1">
    <location>
        <begin position="179"/>
        <end position="191"/>
    </location>
</feature>
<evidence type="ECO:0000313" key="2">
    <source>
        <dbReference type="EMBL" id="KAL1800006.1"/>
    </source>
</evidence>
<gene>
    <name evidence="2" type="ORF">ACET3X_000348</name>
</gene>
<feature type="compositionally biased region" description="Low complexity" evidence="1">
    <location>
        <begin position="200"/>
        <end position="213"/>
    </location>
</feature>
<dbReference type="RefSeq" id="XP_069310590.1">
    <property type="nucleotide sequence ID" value="XM_069447633.1"/>
</dbReference>
<proteinExistence type="predicted"/>
<feature type="region of interest" description="Disordered" evidence="1">
    <location>
        <begin position="168"/>
        <end position="227"/>
    </location>
</feature>
<dbReference type="GeneID" id="96080670"/>
<feature type="region of interest" description="Disordered" evidence="1">
    <location>
        <begin position="260"/>
        <end position="308"/>
    </location>
</feature>
<evidence type="ECO:0000256" key="1">
    <source>
        <dbReference type="SAM" id="MobiDB-lite"/>
    </source>
</evidence>
<feature type="compositionally biased region" description="Basic residues" evidence="1">
    <location>
        <begin position="128"/>
        <end position="137"/>
    </location>
</feature>
<feature type="region of interest" description="Disordered" evidence="1">
    <location>
        <begin position="97"/>
        <end position="137"/>
    </location>
</feature>
<name>A0ABR3UU54_9PLEO</name>
<organism evidence="2 3">
    <name type="scientific">Alternaria dauci</name>
    <dbReference type="NCBI Taxonomy" id="48095"/>
    <lineage>
        <taxon>Eukaryota</taxon>
        <taxon>Fungi</taxon>
        <taxon>Dikarya</taxon>
        <taxon>Ascomycota</taxon>
        <taxon>Pezizomycotina</taxon>
        <taxon>Dothideomycetes</taxon>
        <taxon>Pleosporomycetidae</taxon>
        <taxon>Pleosporales</taxon>
        <taxon>Pleosporineae</taxon>
        <taxon>Pleosporaceae</taxon>
        <taxon>Alternaria</taxon>
        <taxon>Alternaria sect. Porri</taxon>
    </lineage>
</organism>
<comment type="caution">
    <text evidence="2">The sequence shown here is derived from an EMBL/GenBank/DDBJ whole genome shotgun (WGS) entry which is preliminary data.</text>
</comment>
<feature type="compositionally biased region" description="Polar residues" evidence="1">
    <location>
        <begin position="260"/>
        <end position="275"/>
    </location>
</feature>
<feature type="compositionally biased region" description="Polar residues" evidence="1">
    <location>
        <begin position="109"/>
        <end position="125"/>
    </location>
</feature>
<reference evidence="2 3" key="1">
    <citation type="submission" date="2024-09" db="EMBL/GenBank/DDBJ databases">
        <title>T2T genomes of carrot and Alternaria dauci and their utility for understanding host-pathogen interaction during carrot leaf blight disease.</title>
        <authorList>
            <person name="Liu W."/>
            <person name="Xu S."/>
            <person name="Ou C."/>
            <person name="Liu X."/>
            <person name="Zhuang F."/>
            <person name="Deng X.W."/>
        </authorList>
    </citation>
    <scope>NUCLEOTIDE SEQUENCE [LARGE SCALE GENOMIC DNA]</scope>
    <source>
        <strain evidence="2 3">A2016</strain>
    </source>
</reference>
<dbReference type="EMBL" id="JBHGVX010000001">
    <property type="protein sequence ID" value="KAL1800006.1"/>
    <property type="molecule type" value="Genomic_DNA"/>
</dbReference>
<evidence type="ECO:0000313" key="3">
    <source>
        <dbReference type="Proteomes" id="UP001578633"/>
    </source>
</evidence>
<protein>
    <recommendedName>
        <fullName evidence="4">Ankyrin repeat protein</fullName>
    </recommendedName>
</protein>